<comment type="pathway">
    <text evidence="1">Lipid metabolism.</text>
</comment>
<keyword evidence="7" id="KW-0275">Fatty acid biosynthesis</keyword>
<dbReference type="PIRSF" id="PIRSF000094">
    <property type="entry name" value="Enoyl-ACP_rdct"/>
    <property type="match status" value="1"/>
</dbReference>
<dbReference type="EMBL" id="HBIX01034708">
    <property type="protein sequence ID" value="CAE0729903.1"/>
    <property type="molecule type" value="Transcribed_RNA"/>
</dbReference>
<dbReference type="GO" id="GO:0004318">
    <property type="term" value="F:enoyl-[acyl-carrier-protein] reductase (NADH) activity"/>
    <property type="evidence" value="ECO:0007669"/>
    <property type="project" value="InterPro"/>
</dbReference>
<evidence type="ECO:0000313" key="8">
    <source>
        <dbReference type="EMBL" id="CAE0729903.1"/>
    </source>
</evidence>
<evidence type="ECO:0000256" key="1">
    <source>
        <dbReference type="ARBA" id="ARBA00005189"/>
    </source>
</evidence>
<evidence type="ECO:0000256" key="3">
    <source>
        <dbReference type="ARBA" id="ARBA00022516"/>
    </source>
</evidence>
<organism evidence="8">
    <name type="scientific">Pseudo-nitzschia australis</name>
    <dbReference type="NCBI Taxonomy" id="44445"/>
    <lineage>
        <taxon>Eukaryota</taxon>
        <taxon>Sar</taxon>
        <taxon>Stramenopiles</taxon>
        <taxon>Ochrophyta</taxon>
        <taxon>Bacillariophyta</taxon>
        <taxon>Bacillariophyceae</taxon>
        <taxon>Bacillariophycidae</taxon>
        <taxon>Bacillariales</taxon>
        <taxon>Bacillariaceae</taxon>
        <taxon>Pseudo-nitzschia</taxon>
    </lineage>
</organism>
<dbReference type="InterPro" id="IPR002347">
    <property type="entry name" value="SDR_fam"/>
</dbReference>
<proteinExistence type="inferred from homology"/>
<dbReference type="PANTHER" id="PTHR43159">
    <property type="entry name" value="ENOYL-[ACYL-CARRIER-PROTEIN] REDUCTASE"/>
    <property type="match status" value="1"/>
</dbReference>
<sequence length="311" mass="33268">MTGSLVGAGARKVALIMGVANQRSIAMSCMKTFLQKGDWDVILTVQNEKAQAKVRKLIEDQRMGSLSTNINENNGDGGRGRILGEFVCDVTDPRATDAFFHEYLPETLDRQEQNLRAVIHSIAFAPDLRKPLLETSREAFLDTHEISAYSLINVARESIPHLGRNVPKGQDNNDGSSISGSITALSYLGADRAIPGYHTMGPAKASLESTVRGLALELGQHRTTCGPLVRVNAVRAGPIPTLSSKGGIAGFERMRQDVQRKAPLGNVSASQVATTIYHVAVEADGMTGQTIEVDGGYSIVAGPPVLSTCDL</sequence>
<dbReference type="Pfam" id="PF13561">
    <property type="entry name" value="adh_short_C2"/>
    <property type="match status" value="1"/>
</dbReference>
<comment type="similarity">
    <text evidence="2">Belongs to the short-chain dehydrogenases/reductases (SDR) family. FabI subfamily.</text>
</comment>
<keyword evidence="4" id="KW-0276">Fatty acid metabolism</keyword>
<dbReference type="AlphaFoldDB" id="A0A7S4AX60"/>
<keyword evidence="6" id="KW-0443">Lipid metabolism</keyword>
<evidence type="ECO:0000256" key="2">
    <source>
        <dbReference type="ARBA" id="ARBA00009233"/>
    </source>
</evidence>
<name>A0A7S4AX60_9STRA</name>
<dbReference type="Gene3D" id="3.40.50.720">
    <property type="entry name" value="NAD(P)-binding Rossmann-like Domain"/>
    <property type="match status" value="1"/>
</dbReference>
<reference evidence="8" key="1">
    <citation type="submission" date="2021-01" db="EMBL/GenBank/DDBJ databases">
        <authorList>
            <person name="Corre E."/>
            <person name="Pelletier E."/>
            <person name="Niang G."/>
            <person name="Scheremetjew M."/>
            <person name="Finn R."/>
            <person name="Kale V."/>
            <person name="Holt S."/>
            <person name="Cochrane G."/>
            <person name="Meng A."/>
            <person name="Brown T."/>
            <person name="Cohen L."/>
        </authorList>
    </citation>
    <scope>NUCLEOTIDE SEQUENCE</scope>
    <source>
        <strain evidence="8">10249 10 AB</strain>
    </source>
</reference>
<dbReference type="InterPro" id="IPR036291">
    <property type="entry name" value="NAD(P)-bd_dom_sf"/>
</dbReference>
<evidence type="ECO:0000256" key="5">
    <source>
        <dbReference type="ARBA" id="ARBA00023002"/>
    </source>
</evidence>
<evidence type="ECO:0000256" key="7">
    <source>
        <dbReference type="ARBA" id="ARBA00023160"/>
    </source>
</evidence>
<dbReference type="GO" id="GO:0006633">
    <property type="term" value="P:fatty acid biosynthetic process"/>
    <property type="evidence" value="ECO:0007669"/>
    <property type="project" value="UniProtKB-KW"/>
</dbReference>
<dbReference type="InterPro" id="IPR014358">
    <property type="entry name" value="Enoyl-ACP_Rdtase_NADH"/>
</dbReference>
<evidence type="ECO:0000256" key="6">
    <source>
        <dbReference type="ARBA" id="ARBA00023098"/>
    </source>
</evidence>
<dbReference type="PANTHER" id="PTHR43159:SF2">
    <property type="entry name" value="ENOYL-[ACYL-CARRIER-PROTEIN] REDUCTASE [NADH], CHLOROPLASTIC"/>
    <property type="match status" value="1"/>
</dbReference>
<accession>A0A7S4AX60</accession>
<dbReference type="SUPFAM" id="SSF51735">
    <property type="entry name" value="NAD(P)-binding Rossmann-fold domains"/>
    <property type="match status" value="1"/>
</dbReference>
<gene>
    <name evidence="8" type="ORF">PAUS00366_LOCUS22688</name>
</gene>
<evidence type="ECO:0008006" key="9">
    <source>
        <dbReference type="Google" id="ProtNLM"/>
    </source>
</evidence>
<evidence type="ECO:0000256" key="4">
    <source>
        <dbReference type="ARBA" id="ARBA00022832"/>
    </source>
</evidence>
<keyword evidence="3" id="KW-0444">Lipid biosynthesis</keyword>
<protein>
    <recommendedName>
        <fullName evidence="9">Enoyl-[acyl-carrier-protein] reductase (NADH)</fullName>
    </recommendedName>
</protein>
<keyword evidence="5" id="KW-0560">Oxidoreductase</keyword>